<reference evidence="3" key="1">
    <citation type="submission" date="2015-07" db="EMBL/GenBank/DDBJ databases">
        <title>MeaNS - Measles Nucleotide Surveillance Program.</title>
        <authorList>
            <person name="Tran T."/>
            <person name="Druce J."/>
        </authorList>
    </citation>
    <scope>NUCLEOTIDE SEQUENCE</scope>
    <source>
        <strain evidence="3">UCB-OBI-ISO-001</strain>
        <tissue evidence="3">Gonad</tissue>
    </source>
</reference>
<gene>
    <name evidence="3" type="ORF">OCBIM_22023867mg</name>
</gene>
<evidence type="ECO:0000256" key="1">
    <source>
        <dbReference type="SAM" id="MobiDB-lite"/>
    </source>
</evidence>
<evidence type="ECO:0000259" key="2">
    <source>
        <dbReference type="Pfam" id="PF13843"/>
    </source>
</evidence>
<dbReference type="Pfam" id="PF13843">
    <property type="entry name" value="DDE_Tnp_1_7"/>
    <property type="match status" value="2"/>
</dbReference>
<proteinExistence type="predicted"/>
<dbReference type="OrthoDB" id="6112068at2759"/>
<dbReference type="PANTHER" id="PTHR46599">
    <property type="entry name" value="PIGGYBAC TRANSPOSABLE ELEMENT-DERIVED PROTEIN 4"/>
    <property type="match status" value="1"/>
</dbReference>
<name>A0A0L8H2I6_OCTBM</name>
<dbReference type="PANTHER" id="PTHR46599:SF3">
    <property type="entry name" value="PIGGYBAC TRANSPOSABLE ELEMENT-DERIVED PROTEIN 4"/>
    <property type="match status" value="1"/>
</dbReference>
<dbReference type="STRING" id="37653.A0A0L8H2I6"/>
<dbReference type="InterPro" id="IPR029526">
    <property type="entry name" value="PGBD"/>
</dbReference>
<feature type="domain" description="PiggyBac transposable element-derived protein" evidence="2">
    <location>
        <begin position="34"/>
        <end position="131"/>
    </location>
</feature>
<feature type="non-terminal residue" evidence="3">
    <location>
        <position position="1"/>
    </location>
</feature>
<feature type="domain" description="PiggyBac transposable element-derived protein" evidence="2">
    <location>
        <begin position="136"/>
        <end position="192"/>
    </location>
</feature>
<sequence>TFVRTGVCGNSRKGSDSNNTTRPNVSDKVYKVCQLTGRACGYTWNYKIYTGLDRLDLLASLASTDVVLSLNENLFDKGYNIYMDNWFSSPDLFLKLQVRRTNARGTVRVDRKSMPPDPRMIKLRKAMKDTRKQVADGSAIMKPSVAVSYNEAMGGVDRSDQLATTHKSVRKFVTRYKRIFLCIIDMCVMNSHLIWPMLGSVGDGLTFRYLLFCEMIEASDLPKYRMRGRPHSGHSPHCMKTNASKRCTACKAKGKRKETRYYCSQCDMP</sequence>
<dbReference type="EMBL" id="KQ419490">
    <property type="protein sequence ID" value="KOF83432.1"/>
    <property type="molecule type" value="Genomic_DNA"/>
</dbReference>
<feature type="region of interest" description="Disordered" evidence="1">
    <location>
        <begin position="1"/>
        <end position="24"/>
    </location>
</feature>
<accession>A0A0L8H2I6</accession>
<evidence type="ECO:0000313" key="3">
    <source>
        <dbReference type="EMBL" id="KOF83432.1"/>
    </source>
</evidence>
<dbReference type="AlphaFoldDB" id="A0A0L8H2I6"/>
<feature type="non-terminal residue" evidence="3">
    <location>
        <position position="269"/>
    </location>
</feature>
<organism evidence="3">
    <name type="scientific">Octopus bimaculoides</name>
    <name type="common">California two-spotted octopus</name>
    <dbReference type="NCBI Taxonomy" id="37653"/>
    <lineage>
        <taxon>Eukaryota</taxon>
        <taxon>Metazoa</taxon>
        <taxon>Spiralia</taxon>
        <taxon>Lophotrochozoa</taxon>
        <taxon>Mollusca</taxon>
        <taxon>Cephalopoda</taxon>
        <taxon>Coleoidea</taxon>
        <taxon>Octopodiformes</taxon>
        <taxon>Octopoda</taxon>
        <taxon>Incirrata</taxon>
        <taxon>Octopodidae</taxon>
        <taxon>Octopus</taxon>
    </lineage>
</organism>
<protein>
    <recommendedName>
        <fullName evidence="2">PiggyBac transposable element-derived protein domain-containing protein</fullName>
    </recommendedName>
</protein>